<feature type="compositionally biased region" description="Basic and acidic residues" evidence="1">
    <location>
        <begin position="86"/>
        <end position="97"/>
    </location>
</feature>
<feature type="domain" description="Casein kinase substrate phosphoprotein PP28" evidence="2">
    <location>
        <begin position="58"/>
        <end position="138"/>
    </location>
</feature>
<feature type="compositionally biased region" description="Basic and acidic residues" evidence="1">
    <location>
        <begin position="125"/>
        <end position="142"/>
    </location>
</feature>
<protein>
    <submittedName>
        <fullName evidence="3">28 kDa heat- and acid-stable phosphoprotein-like</fullName>
    </submittedName>
</protein>
<proteinExistence type="evidence at transcript level"/>
<dbReference type="PANTHER" id="PTHR22055">
    <property type="entry name" value="28 KDA HEAT- AND ACID-STABLE PHOSPHOPROTEIN PDGF-ASSOCIATED PROTEIN"/>
    <property type="match status" value="1"/>
</dbReference>
<dbReference type="InterPro" id="IPR039876">
    <property type="entry name" value="HAP28"/>
</dbReference>
<accession>A0A6F9DNK3</accession>
<feature type="region of interest" description="Disordered" evidence="1">
    <location>
        <begin position="125"/>
        <end position="165"/>
    </location>
</feature>
<dbReference type="InterPro" id="IPR019380">
    <property type="entry name" value="Casein_kinase_sb_PP28"/>
</dbReference>
<feature type="compositionally biased region" description="Basic and acidic residues" evidence="1">
    <location>
        <begin position="21"/>
        <end position="31"/>
    </location>
</feature>
<sequence length="165" mass="18992">MPYKKNHKGKSRQFTNVEELESQRKQDEQRRAAKQAESSSEEEEEGDNQQRSVIDVQNPNRVAQKNKKISQLDDVVAKPVELSRREKEEIAKQESARRYQQLHAEGKTDEAKADLARLAIIRKQREESARKREEEKKEKEARAQAGKEASLNAIKSKGGGARKKR</sequence>
<evidence type="ECO:0000256" key="1">
    <source>
        <dbReference type="SAM" id="MobiDB-lite"/>
    </source>
</evidence>
<reference evidence="3" key="1">
    <citation type="submission" date="2020-04" db="EMBL/GenBank/DDBJ databases">
        <authorList>
            <person name="Neveu A P."/>
        </authorList>
    </citation>
    <scope>NUCLEOTIDE SEQUENCE</scope>
    <source>
        <tissue evidence="3">Whole embryo</tissue>
    </source>
</reference>
<feature type="compositionally biased region" description="Polar residues" evidence="1">
    <location>
        <begin position="49"/>
        <end position="63"/>
    </location>
</feature>
<name>A0A6F9DNK3_9ASCI</name>
<evidence type="ECO:0000259" key="2">
    <source>
        <dbReference type="Pfam" id="PF10252"/>
    </source>
</evidence>
<feature type="region of interest" description="Disordered" evidence="1">
    <location>
        <begin position="1"/>
        <end position="68"/>
    </location>
</feature>
<dbReference type="AlphaFoldDB" id="A0A6F9DNK3"/>
<feature type="region of interest" description="Disordered" evidence="1">
    <location>
        <begin position="86"/>
        <end position="111"/>
    </location>
</feature>
<dbReference type="EMBL" id="LR788857">
    <property type="protein sequence ID" value="CAB3264719.1"/>
    <property type="molecule type" value="mRNA"/>
</dbReference>
<feature type="compositionally biased region" description="Basic residues" evidence="1">
    <location>
        <begin position="1"/>
        <end position="11"/>
    </location>
</feature>
<gene>
    <name evidence="3" type="primary">Pdap1</name>
</gene>
<evidence type="ECO:0000313" key="3">
    <source>
        <dbReference type="EMBL" id="CAB3264719.1"/>
    </source>
</evidence>
<dbReference type="Pfam" id="PF10252">
    <property type="entry name" value="PP28"/>
    <property type="match status" value="1"/>
</dbReference>
<organism evidence="3">
    <name type="scientific">Phallusia mammillata</name>
    <dbReference type="NCBI Taxonomy" id="59560"/>
    <lineage>
        <taxon>Eukaryota</taxon>
        <taxon>Metazoa</taxon>
        <taxon>Chordata</taxon>
        <taxon>Tunicata</taxon>
        <taxon>Ascidiacea</taxon>
        <taxon>Phlebobranchia</taxon>
        <taxon>Ascidiidae</taxon>
        <taxon>Phallusia</taxon>
    </lineage>
</organism>